<dbReference type="KEGG" id="aab:A4R43_15080"/>
<reference evidence="1 2" key="1">
    <citation type="submission" date="2016-04" db="EMBL/GenBank/DDBJ databases">
        <title>Complete genome sequence and analysis of deep-sea sediment isolate, Amycolatopsis sp. WP1.</title>
        <authorList>
            <person name="Wang H."/>
            <person name="Chen S."/>
            <person name="Wu Q."/>
        </authorList>
    </citation>
    <scope>NUCLEOTIDE SEQUENCE [LARGE SCALE GENOMIC DNA]</scope>
    <source>
        <strain evidence="1 2">WP1</strain>
    </source>
</reference>
<accession>A0A344L6L7</accession>
<sequence>MARPGRVIITRTLKVAVESGFYTTEAQGGSASAVLEDRLADIDGEANRAFEAVIANGTLPAPSSTERETLAYYLAIQKSRTPEARAFASFPTDVLAYAGDRTVDRGLIAEYLEQVHLGFKPSAGEISGALTFVQASTELYSPLTRNEIVTLRFSQ</sequence>
<proteinExistence type="predicted"/>
<keyword evidence="2" id="KW-1185">Reference proteome</keyword>
<dbReference type="RefSeq" id="WP_113692927.1">
    <property type="nucleotide sequence ID" value="NZ_CP015163.1"/>
</dbReference>
<dbReference type="AlphaFoldDB" id="A0A344L6L7"/>
<protein>
    <submittedName>
        <fullName evidence="1">Uncharacterized protein</fullName>
    </submittedName>
</protein>
<dbReference type="Pfam" id="PF14022">
    <property type="entry name" value="DUF4238"/>
    <property type="match status" value="1"/>
</dbReference>
<gene>
    <name evidence="1" type="ORF">A4R43_15080</name>
</gene>
<organism evidence="1 2">
    <name type="scientific">Amycolatopsis albispora</name>
    <dbReference type="NCBI Taxonomy" id="1804986"/>
    <lineage>
        <taxon>Bacteria</taxon>
        <taxon>Bacillati</taxon>
        <taxon>Actinomycetota</taxon>
        <taxon>Actinomycetes</taxon>
        <taxon>Pseudonocardiales</taxon>
        <taxon>Pseudonocardiaceae</taxon>
        <taxon>Amycolatopsis</taxon>
    </lineage>
</organism>
<evidence type="ECO:0000313" key="2">
    <source>
        <dbReference type="Proteomes" id="UP000250434"/>
    </source>
</evidence>
<dbReference type="EMBL" id="CP015163">
    <property type="protein sequence ID" value="AXB43691.1"/>
    <property type="molecule type" value="Genomic_DNA"/>
</dbReference>
<dbReference type="Proteomes" id="UP000250434">
    <property type="component" value="Chromosome"/>
</dbReference>
<dbReference type="InterPro" id="IPR025332">
    <property type="entry name" value="DUF4238"/>
</dbReference>
<evidence type="ECO:0000313" key="1">
    <source>
        <dbReference type="EMBL" id="AXB43691.1"/>
    </source>
</evidence>
<dbReference type="OrthoDB" id="580988at2"/>
<name>A0A344L6L7_9PSEU</name>